<dbReference type="PANTHER" id="PTHR43158">
    <property type="entry name" value="SKFA PEPTIDE EXPORT ATP-BINDING PROTEIN SKFE"/>
    <property type="match status" value="1"/>
</dbReference>
<accession>A0A221SV58</accession>
<evidence type="ECO:0000259" key="4">
    <source>
        <dbReference type="PROSITE" id="PS50893"/>
    </source>
</evidence>
<protein>
    <submittedName>
        <fullName evidence="5">ABC transporter</fullName>
    </submittedName>
</protein>
<name>A0A221SV58_9DEIO</name>
<dbReference type="Pfam" id="PF00005">
    <property type="entry name" value="ABC_tran"/>
    <property type="match status" value="2"/>
</dbReference>
<dbReference type="SMART" id="SM00382">
    <property type="entry name" value="AAA"/>
    <property type="match status" value="2"/>
</dbReference>
<dbReference type="STRING" id="317577.GCA_000419625_00056"/>
<dbReference type="GO" id="GO:0005524">
    <property type="term" value="F:ATP binding"/>
    <property type="evidence" value="ECO:0007669"/>
    <property type="project" value="UniProtKB-KW"/>
</dbReference>
<evidence type="ECO:0000313" key="6">
    <source>
        <dbReference type="Proteomes" id="UP000259030"/>
    </source>
</evidence>
<dbReference type="RefSeq" id="WP_043777572.1">
    <property type="nucleotide sequence ID" value="NZ_CP021081.1"/>
</dbReference>
<dbReference type="InterPro" id="IPR027417">
    <property type="entry name" value="P-loop_NTPase"/>
</dbReference>
<dbReference type="KEGG" id="dfc:DFI_05465"/>
<gene>
    <name evidence="5" type="ORF">DFI_05465</name>
</gene>
<dbReference type="AlphaFoldDB" id="A0A221SV58"/>
<keyword evidence="6" id="KW-1185">Reference proteome</keyword>
<evidence type="ECO:0000256" key="2">
    <source>
        <dbReference type="ARBA" id="ARBA00022741"/>
    </source>
</evidence>
<dbReference type="GO" id="GO:0016887">
    <property type="term" value="F:ATP hydrolysis activity"/>
    <property type="evidence" value="ECO:0007669"/>
    <property type="project" value="InterPro"/>
</dbReference>
<dbReference type="InterPro" id="IPR017871">
    <property type="entry name" value="ABC_transporter-like_CS"/>
</dbReference>
<keyword evidence="2" id="KW-0547">Nucleotide-binding</keyword>
<proteinExistence type="predicted"/>
<evidence type="ECO:0000256" key="3">
    <source>
        <dbReference type="ARBA" id="ARBA00022840"/>
    </source>
</evidence>
<keyword evidence="3" id="KW-0067">ATP-binding</keyword>
<dbReference type="GO" id="GO:0016020">
    <property type="term" value="C:membrane"/>
    <property type="evidence" value="ECO:0007669"/>
    <property type="project" value="InterPro"/>
</dbReference>
<dbReference type="EMBL" id="CP021081">
    <property type="protein sequence ID" value="ASN80522.1"/>
    <property type="molecule type" value="Genomic_DNA"/>
</dbReference>
<dbReference type="PROSITE" id="PS50893">
    <property type="entry name" value="ABC_TRANSPORTER_2"/>
    <property type="match status" value="2"/>
</dbReference>
<organism evidence="5 6">
    <name type="scientific">Deinococcus ficus</name>
    <dbReference type="NCBI Taxonomy" id="317577"/>
    <lineage>
        <taxon>Bacteria</taxon>
        <taxon>Thermotogati</taxon>
        <taxon>Deinococcota</taxon>
        <taxon>Deinococci</taxon>
        <taxon>Deinococcales</taxon>
        <taxon>Deinococcaceae</taxon>
        <taxon>Deinococcus</taxon>
    </lineage>
</organism>
<dbReference type="PROSITE" id="PS00211">
    <property type="entry name" value="ABC_TRANSPORTER_1"/>
    <property type="match status" value="2"/>
</dbReference>
<evidence type="ECO:0000313" key="5">
    <source>
        <dbReference type="EMBL" id="ASN80522.1"/>
    </source>
</evidence>
<dbReference type="Proteomes" id="UP000259030">
    <property type="component" value="Chromosome"/>
</dbReference>
<evidence type="ECO:0000256" key="1">
    <source>
        <dbReference type="ARBA" id="ARBA00022448"/>
    </source>
</evidence>
<feature type="domain" description="ABC transporter" evidence="4">
    <location>
        <begin position="260"/>
        <end position="481"/>
    </location>
</feature>
<dbReference type="InterPro" id="IPR015856">
    <property type="entry name" value="ABC_transpr_CbiO/EcfA_su"/>
</dbReference>
<dbReference type="InterPro" id="IPR003593">
    <property type="entry name" value="AAA+_ATPase"/>
</dbReference>
<dbReference type="SUPFAM" id="SSF52540">
    <property type="entry name" value="P-loop containing nucleoside triphosphate hydrolases"/>
    <property type="match status" value="2"/>
</dbReference>
<feature type="domain" description="ABC transporter" evidence="4">
    <location>
        <begin position="15"/>
        <end position="255"/>
    </location>
</feature>
<dbReference type="InterPro" id="IPR003439">
    <property type="entry name" value="ABC_transporter-like_ATP-bd"/>
</dbReference>
<keyword evidence="1" id="KW-0813">Transport</keyword>
<dbReference type="Gene3D" id="3.40.50.300">
    <property type="entry name" value="P-loop containing nucleotide triphosphate hydrolases"/>
    <property type="match status" value="2"/>
</dbReference>
<sequence length="481" mass="51038">MTGSDTAVPGVRPLVALRSVQVVAGGRTLLSDVTLSVGPGEALRLAGPNGGGKTTLLRLLAGEVAPVRGERVYGLEGGQQRSAVRARRQLSVVGPDAEGFYLTREWAQTVQDVLLAGAHGEVLNLWTPDGAVLARVAEVAALVGLEALLDRDVRTLSHGQRRRAMLGRALMAAPELLLLDEFTDGLSERARADLGELIAALHARGTAVVLATHRPEEAPPLPWRTRWVDGAQVTHGPALSPVPSPALAPLPVPRRDARPLALLDRATVYRNGHRALGPVTWTWAPGQHWLVTGENGSGKSTLARLIAGELHPALGGTMARPFLARDRLAERRQAVGLVSAETGIRQRRDWTGRDVIGSAFAGTEGFAPPLTAIQAAQVDALAGALHVTDLLDRSAETLSQGQLRRLLLARAVVHRPTLLLLDEGLDFLDAATRARFLGLLPELTAGGTHLLVVAHRAEDAPPGLTHHLGLEAGQIAFCRPL</sequence>
<dbReference type="CDD" id="cd03225">
    <property type="entry name" value="ABC_cobalt_CbiO_domain1"/>
    <property type="match status" value="1"/>
</dbReference>
<dbReference type="PANTHER" id="PTHR43158:SF2">
    <property type="entry name" value="SKFA PEPTIDE EXPORT ATP-BINDING PROTEIN SKFE"/>
    <property type="match status" value="1"/>
</dbReference>
<dbReference type="GO" id="GO:0055085">
    <property type="term" value="P:transmembrane transport"/>
    <property type="evidence" value="ECO:0007669"/>
    <property type="project" value="InterPro"/>
</dbReference>
<reference evidence="5 6" key="1">
    <citation type="submission" date="2017-05" db="EMBL/GenBank/DDBJ databases">
        <title>The complete genome sequence of Deinococcus ficus isolated from the rhizosphere of the Ficus religiosa L. in Taiwan.</title>
        <authorList>
            <person name="Wu K.-M."/>
            <person name="Liao T.-L."/>
            <person name="Liu Y.-M."/>
            <person name="Young C.-C."/>
            <person name="Tsai S.-F."/>
        </authorList>
    </citation>
    <scope>NUCLEOTIDE SEQUENCE [LARGE SCALE GENOMIC DNA]</scope>
    <source>
        <strain evidence="5 6">CC-FR2-10</strain>
    </source>
</reference>